<dbReference type="PROSITE" id="PS51257">
    <property type="entry name" value="PROKAR_LIPOPROTEIN"/>
    <property type="match status" value="1"/>
</dbReference>
<sequence length="196" mass="22769">MRFLKTILLSTITILVLSTSCKKSEAEKYMAYEKEQLKNGPVQDSLFMGLYFGMPKKEFREYCFDKNIEKKFWQGGRKNMAWVESDLEGLQFPAAINFYPNFTNDTITEMNAAIYYKSNVETDEPLESDALLKDVMRLLNNWYGGKTFKVDSPVIYKNDVYVHLKGNCRITVTPDLGGQMINLWFYDLKGTKKHKS</sequence>
<dbReference type="Proteomes" id="UP000664807">
    <property type="component" value="Unassembled WGS sequence"/>
</dbReference>
<dbReference type="RefSeq" id="WP_207030278.1">
    <property type="nucleotide sequence ID" value="NZ_JAFLNM010000005.1"/>
</dbReference>
<organism evidence="1 2">
    <name type="scientific">Flagellimonas profundi</name>
    <dbReference type="NCBI Taxonomy" id="2915620"/>
    <lineage>
        <taxon>Bacteria</taxon>
        <taxon>Pseudomonadati</taxon>
        <taxon>Bacteroidota</taxon>
        <taxon>Flavobacteriia</taxon>
        <taxon>Flavobacteriales</taxon>
        <taxon>Flavobacteriaceae</taxon>
        <taxon>Flagellimonas</taxon>
    </lineage>
</organism>
<evidence type="ECO:0000313" key="1">
    <source>
        <dbReference type="EMBL" id="MBO0343309.1"/>
    </source>
</evidence>
<proteinExistence type="predicted"/>
<dbReference type="EMBL" id="JAFLNM010000005">
    <property type="protein sequence ID" value="MBO0343309.1"/>
    <property type="molecule type" value="Genomic_DNA"/>
</dbReference>
<reference evidence="1 2" key="1">
    <citation type="submission" date="2021-03" db="EMBL/GenBank/DDBJ databases">
        <title>Muricauda lutimaris sp. nov. and Muricauda ruestringensis sp. nov, two marine members of the Flavobacteriaceae isolated from deep sea sediments of Western Pacific.</title>
        <authorList>
            <person name="Zhao S."/>
            <person name="Liu R."/>
        </authorList>
    </citation>
    <scope>NUCLEOTIDE SEQUENCE [LARGE SCALE GENOMIC DNA]</scope>
    <source>
        <strain evidence="1 2">BC31-3-A3</strain>
    </source>
</reference>
<keyword evidence="2" id="KW-1185">Reference proteome</keyword>
<name>A0ABS3FJH3_9FLAO</name>
<evidence type="ECO:0000313" key="2">
    <source>
        <dbReference type="Proteomes" id="UP000664807"/>
    </source>
</evidence>
<evidence type="ECO:0008006" key="3">
    <source>
        <dbReference type="Google" id="ProtNLM"/>
    </source>
</evidence>
<gene>
    <name evidence="1" type="ORF">J0654_16760</name>
</gene>
<comment type="caution">
    <text evidence="1">The sequence shown here is derived from an EMBL/GenBank/DDBJ whole genome shotgun (WGS) entry which is preliminary data.</text>
</comment>
<accession>A0ABS3FJH3</accession>
<protein>
    <recommendedName>
        <fullName evidence="3">Lipoprotein</fullName>
    </recommendedName>
</protein>